<feature type="domain" description="CFA20" evidence="1">
    <location>
        <begin position="69"/>
        <end position="252"/>
    </location>
</feature>
<organism evidence="2 3">
    <name type="scientific">Trichuris muris</name>
    <name type="common">Mouse whipworm</name>
    <dbReference type="NCBI Taxonomy" id="70415"/>
    <lineage>
        <taxon>Eukaryota</taxon>
        <taxon>Metazoa</taxon>
        <taxon>Ecdysozoa</taxon>
        <taxon>Nematoda</taxon>
        <taxon>Enoplea</taxon>
        <taxon>Dorylaimia</taxon>
        <taxon>Trichinellida</taxon>
        <taxon>Trichuridae</taxon>
        <taxon>Trichuris</taxon>
    </lineage>
</organism>
<evidence type="ECO:0000313" key="3">
    <source>
        <dbReference type="WBParaSite" id="TMUE_1000005513.1"/>
    </source>
</evidence>
<sequence>MRNRAAATCAYDPDSPEKRRLLKGLLHRSHLAHITLKCSVCLIQKLFLSVLKSWPVKLRSLVVLSGARMFRNTYQSGLISLLSSVGYEPLQLWGTEVRNGSIKRIQDEEICDMVIEIVSRDVRETSITFPANRDDALAIKLPLVAFLVKNLNRDFSFEVELVDVKGDKHWLRANSFQKKSRESQLICTMPLRMEEGWNYVQMDVSDLTKRAFGRRFAELLRIQVHANCRLRRIFCADRIYSEDELPPEFRLYRAD</sequence>
<dbReference type="InterPro" id="IPR040441">
    <property type="entry name" value="CFA20/CFAP20DC"/>
</dbReference>
<evidence type="ECO:0000259" key="1">
    <source>
        <dbReference type="Pfam" id="PF05018"/>
    </source>
</evidence>
<keyword evidence="2" id="KW-1185">Reference proteome</keyword>
<protein>
    <submittedName>
        <fullName evidence="3">DUF667 domain-containing protein</fullName>
    </submittedName>
</protein>
<proteinExistence type="predicted"/>
<dbReference type="STRING" id="70415.A0A5S6QE63"/>
<accession>A0A5S6QE63</accession>
<dbReference type="AlphaFoldDB" id="A0A5S6QE63"/>
<dbReference type="WBParaSite" id="TMUE_1000005513.1">
    <property type="protein sequence ID" value="TMUE_1000005513.1"/>
    <property type="gene ID" value="WBGene00288796"/>
</dbReference>
<name>A0A5S6QE63_TRIMR</name>
<reference evidence="3" key="1">
    <citation type="submission" date="2019-12" db="UniProtKB">
        <authorList>
            <consortium name="WormBaseParasite"/>
        </authorList>
    </citation>
    <scope>IDENTIFICATION</scope>
</reference>
<dbReference type="Proteomes" id="UP000046395">
    <property type="component" value="Unassembled WGS sequence"/>
</dbReference>
<dbReference type="InterPro" id="IPR007714">
    <property type="entry name" value="CFA20_dom"/>
</dbReference>
<dbReference type="PANTHER" id="PTHR12458">
    <property type="entry name" value="ORF PROTEIN"/>
    <property type="match status" value="1"/>
</dbReference>
<evidence type="ECO:0000313" key="2">
    <source>
        <dbReference type="Proteomes" id="UP000046395"/>
    </source>
</evidence>
<dbReference type="Pfam" id="PF05018">
    <property type="entry name" value="CFA20_dom"/>
    <property type="match status" value="1"/>
</dbReference>